<dbReference type="RefSeq" id="XP_008871465.1">
    <property type="nucleotide sequence ID" value="XM_008873243.1"/>
</dbReference>
<dbReference type="GeneID" id="20084804"/>
<protein>
    <submittedName>
        <fullName evidence="2">Uncharacterized protein</fullName>
    </submittedName>
</protein>
<feature type="transmembrane region" description="Helical" evidence="1">
    <location>
        <begin position="473"/>
        <end position="495"/>
    </location>
</feature>
<name>A0A024U0D2_9STRA</name>
<keyword evidence="1" id="KW-1133">Transmembrane helix</keyword>
<proteinExistence type="predicted"/>
<organism evidence="2">
    <name type="scientific">Aphanomyces invadans</name>
    <dbReference type="NCBI Taxonomy" id="157072"/>
    <lineage>
        <taxon>Eukaryota</taxon>
        <taxon>Sar</taxon>
        <taxon>Stramenopiles</taxon>
        <taxon>Oomycota</taxon>
        <taxon>Saprolegniomycetes</taxon>
        <taxon>Saprolegniales</taxon>
        <taxon>Verrucalvaceae</taxon>
        <taxon>Aphanomyces</taxon>
    </lineage>
</organism>
<gene>
    <name evidence="2" type="ORF">H310_07754</name>
</gene>
<evidence type="ECO:0000256" key="1">
    <source>
        <dbReference type="SAM" id="Phobius"/>
    </source>
</evidence>
<keyword evidence="1" id="KW-0812">Transmembrane</keyword>
<keyword evidence="1" id="KW-0472">Membrane</keyword>
<sequence length="656" mass="72474">MASTILSHWAGGQCSLAYKFVGGVKFMLGLACVFLLCVDMLCNNWEVIDYVGNAKHLLTPLLTIPTTSKLIHQFAFPRHASPAQVSQIGQFMINTTLAHVQTRDSHTYILGTTKHLVKNSDNDICGQLVSSYPVRNPAAAAVQLGSVADFITFVRGDALTHWFGDTQTSPRATTGMNETQLRALGYIPARHGTDLRLTAAVALPPSGQPTAATVAMYRFFMRTFCTGSEPGTELGLDTCAIEYLYNDTTQTLDVTSSQAIVGNYHELGFIFQRRGGPVLALHVRLATLVLLIGVYSASQKTVQWMDFSTQSIPQRVLRLIAPPLHREPCSVFGLSDICFNSDVFVVLYTLAVLADEEISMVYSRNMNQWHVRGGTDVWLDVRLMSMTARWLWVNCFLLKAFKWTCNFVSIAQHTGDSQLMGWLNFSSVSWMYLSVVSLLERNDFIEYGSSVRTDLSSTTQNLDATSVFLLQSWYIRSIPSLAAVIFANLVLLLVVDHVVNRKWWQFMAANSLGRQLVFNSTSILANIPLDPAAQVRGAESVTMHARALCTFRWFLASHLTRFGLPEPPAAIRALTAAHNVNPATRVFASQKPKFLADVGNLDSVVAAPPPHVPTSNLSMVLQDSDGNIHLVNAFKQDIATTAIETMIQQNTHVTMM</sequence>
<dbReference type="EMBL" id="KI913966">
    <property type="protein sequence ID" value="ETV99689.1"/>
    <property type="molecule type" value="Genomic_DNA"/>
</dbReference>
<evidence type="ECO:0000313" key="2">
    <source>
        <dbReference type="EMBL" id="ETV99689.1"/>
    </source>
</evidence>
<dbReference type="VEuPathDB" id="FungiDB:H310_07754"/>
<accession>A0A024U0D2</accession>
<dbReference type="AlphaFoldDB" id="A0A024U0D2"/>
<reference evidence="2" key="1">
    <citation type="submission" date="2013-12" db="EMBL/GenBank/DDBJ databases">
        <title>The Genome Sequence of Aphanomyces invadans NJM9701.</title>
        <authorList>
            <consortium name="The Broad Institute Genomics Platform"/>
            <person name="Russ C."/>
            <person name="Tyler B."/>
            <person name="van West P."/>
            <person name="Dieguez-Uribeondo J."/>
            <person name="Young S.K."/>
            <person name="Zeng Q."/>
            <person name="Gargeya S."/>
            <person name="Fitzgerald M."/>
            <person name="Abouelleil A."/>
            <person name="Alvarado L."/>
            <person name="Chapman S.B."/>
            <person name="Gainer-Dewar J."/>
            <person name="Goldberg J."/>
            <person name="Griggs A."/>
            <person name="Gujja S."/>
            <person name="Hansen M."/>
            <person name="Howarth C."/>
            <person name="Imamovic A."/>
            <person name="Ireland A."/>
            <person name="Larimer J."/>
            <person name="McCowan C."/>
            <person name="Murphy C."/>
            <person name="Pearson M."/>
            <person name="Poon T.W."/>
            <person name="Priest M."/>
            <person name="Roberts A."/>
            <person name="Saif S."/>
            <person name="Shea T."/>
            <person name="Sykes S."/>
            <person name="Wortman J."/>
            <person name="Nusbaum C."/>
            <person name="Birren B."/>
        </authorList>
    </citation>
    <scope>NUCLEOTIDE SEQUENCE [LARGE SCALE GENOMIC DNA]</scope>
    <source>
        <strain evidence="2">NJM9701</strain>
    </source>
</reference>